<keyword evidence="7 10" id="KW-0472">Membrane</keyword>
<keyword evidence="3" id="KW-1003">Cell membrane</keyword>
<organism evidence="12 13">
    <name type="scientific">Georgenia halotolerans</name>
    <dbReference type="NCBI Taxonomy" id="3028317"/>
    <lineage>
        <taxon>Bacteria</taxon>
        <taxon>Bacillati</taxon>
        <taxon>Actinomycetota</taxon>
        <taxon>Actinomycetes</taxon>
        <taxon>Micrococcales</taxon>
        <taxon>Bogoriellaceae</taxon>
        <taxon>Georgenia</taxon>
    </lineage>
</organism>
<dbReference type="Pfam" id="PF04290">
    <property type="entry name" value="DctQ"/>
    <property type="match status" value="1"/>
</dbReference>
<dbReference type="Proteomes" id="UP001165561">
    <property type="component" value="Unassembled WGS sequence"/>
</dbReference>
<protein>
    <submittedName>
        <fullName evidence="12">TRAP transporter small permease</fullName>
    </submittedName>
</protein>
<feature type="transmembrane region" description="Helical" evidence="10">
    <location>
        <begin position="99"/>
        <end position="121"/>
    </location>
</feature>
<feature type="region of interest" description="Disordered" evidence="9">
    <location>
        <begin position="166"/>
        <end position="188"/>
    </location>
</feature>
<proteinExistence type="inferred from homology"/>
<evidence type="ECO:0000256" key="4">
    <source>
        <dbReference type="ARBA" id="ARBA00022519"/>
    </source>
</evidence>
<sequence>MAIAEASKRLDSGLERVERLFHRIGVASMAAILVVTAAGMVSRAALGFSLHGSLQIVAYLMVGATFLPLAYVRRNGELISVRLIVDRLPVKVTLWHTRVVTLVELLVSAGLLAAAATVALSYHDRGMSSGREIAMPIAPIAAVMALGLLLLTVELMVSLLGRDEAESHGGGASDGEVTDAGHTTDPRG</sequence>
<comment type="caution">
    <text evidence="12">The sequence shown here is derived from an EMBL/GenBank/DDBJ whole genome shotgun (WGS) entry which is preliminary data.</text>
</comment>
<dbReference type="InterPro" id="IPR055348">
    <property type="entry name" value="DctQ"/>
</dbReference>
<dbReference type="PANTHER" id="PTHR35011:SF10">
    <property type="entry name" value="TRAP TRANSPORTER SMALL PERMEASE PROTEIN"/>
    <property type="match status" value="1"/>
</dbReference>
<keyword evidence="4" id="KW-0997">Cell inner membrane</keyword>
<dbReference type="InterPro" id="IPR007387">
    <property type="entry name" value="TRAP_DctQ"/>
</dbReference>
<feature type="transmembrane region" description="Helical" evidence="10">
    <location>
        <begin position="133"/>
        <end position="153"/>
    </location>
</feature>
<feature type="transmembrane region" description="Helical" evidence="10">
    <location>
        <begin position="53"/>
        <end position="72"/>
    </location>
</feature>
<gene>
    <name evidence="12" type="ORF">PU560_12875</name>
</gene>
<evidence type="ECO:0000256" key="3">
    <source>
        <dbReference type="ARBA" id="ARBA00022475"/>
    </source>
</evidence>
<evidence type="ECO:0000313" key="13">
    <source>
        <dbReference type="Proteomes" id="UP001165561"/>
    </source>
</evidence>
<evidence type="ECO:0000256" key="1">
    <source>
        <dbReference type="ARBA" id="ARBA00004429"/>
    </source>
</evidence>
<reference evidence="12" key="1">
    <citation type="submission" date="2023-02" db="EMBL/GenBank/DDBJ databases">
        <title>Georgenia sp.10Sc9-8, isolated from a soil sample collected from the Taklamakan desert.</title>
        <authorList>
            <person name="Liu S."/>
        </authorList>
    </citation>
    <scope>NUCLEOTIDE SEQUENCE</scope>
    <source>
        <strain evidence="12">10Sc9-8</strain>
    </source>
</reference>
<dbReference type="PANTHER" id="PTHR35011">
    <property type="entry name" value="2,3-DIKETO-L-GULONATE TRAP TRANSPORTER SMALL PERMEASE PROTEIN YIAM"/>
    <property type="match status" value="1"/>
</dbReference>
<comment type="similarity">
    <text evidence="8">Belongs to the TRAP transporter small permease family.</text>
</comment>
<evidence type="ECO:0000256" key="8">
    <source>
        <dbReference type="ARBA" id="ARBA00038436"/>
    </source>
</evidence>
<evidence type="ECO:0000256" key="2">
    <source>
        <dbReference type="ARBA" id="ARBA00022448"/>
    </source>
</evidence>
<evidence type="ECO:0000256" key="7">
    <source>
        <dbReference type="ARBA" id="ARBA00023136"/>
    </source>
</evidence>
<name>A0ABT5TZ54_9MICO</name>
<feature type="transmembrane region" description="Helical" evidence="10">
    <location>
        <begin position="20"/>
        <end position="41"/>
    </location>
</feature>
<evidence type="ECO:0000256" key="6">
    <source>
        <dbReference type="ARBA" id="ARBA00022989"/>
    </source>
</evidence>
<feature type="domain" description="Tripartite ATP-independent periplasmic transporters DctQ component" evidence="11">
    <location>
        <begin position="32"/>
        <end position="161"/>
    </location>
</feature>
<evidence type="ECO:0000256" key="9">
    <source>
        <dbReference type="SAM" id="MobiDB-lite"/>
    </source>
</evidence>
<evidence type="ECO:0000313" key="12">
    <source>
        <dbReference type="EMBL" id="MDD9207352.1"/>
    </source>
</evidence>
<dbReference type="EMBL" id="JARACI010001089">
    <property type="protein sequence ID" value="MDD9207352.1"/>
    <property type="molecule type" value="Genomic_DNA"/>
</dbReference>
<keyword evidence="13" id="KW-1185">Reference proteome</keyword>
<evidence type="ECO:0000259" key="11">
    <source>
        <dbReference type="Pfam" id="PF04290"/>
    </source>
</evidence>
<keyword evidence="5 10" id="KW-0812">Transmembrane</keyword>
<keyword evidence="2" id="KW-0813">Transport</keyword>
<accession>A0ABT5TZ54</accession>
<comment type="subcellular location">
    <subcellularLocation>
        <location evidence="1">Cell inner membrane</location>
        <topology evidence="1">Multi-pass membrane protein</topology>
    </subcellularLocation>
</comment>
<evidence type="ECO:0000256" key="5">
    <source>
        <dbReference type="ARBA" id="ARBA00022692"/>
    </source>
</evidence>
<evidence type="ECO:0000256" key="10">
    <source>
        <dbReference type="SAM" id="Phobius"/>
    </source>
</evidence>
<keyword evidence="6 10" id="KW-1133">Transmembrane helix</keyword>